<dbReference type="PANTHER" id="PTHR34222">
    <property type="entry name" value="GAG_PRE-INTEGRS DOMAIN-CONTAINING PROTEIN"/>
    <property type="match status" value="1"/>
</dbReference>
<gene>
    <name evidence="1" type="ORF">KIW84_010213</name>
</gene>
<evidence type="ECO:0000313" key="2">
    <source>
        <dbReference type="Proteomes" id="UP001058974"/>
    </source>
</evidence>
<dbReference type="AlphaFoldDB" id="A0A9D5BDY7"/>
<dbReference type="Proteomes" id="UP001058974">
    <property type="component" value="Chromosome 1"/>
</dbReference>
<protein>
    <submittedName>
        <fullName evidence="1">Uncharacterized protein</fullName>
    </submittedName>
</protein>
<evidence type="ECO:0000313" key="1">
    <source>
        <dbReference type="EMBL" id="KAI5440646.1"/>
    </source>
</evidence>
<comment type="caution">
    <text evidence="1">The sequence shown here is derived from an EMBL/GenBank/DDBJ whole genome shotgun (WGS) entry which is preliminary data.</text>
</comment>
<organism evidence="1 2">
    <name type="scientific">Pisum sativum</name>
    <name type="common">Garden pea</name>
    <name type="synonym">Lathyrus oleraceus</name>
    <dbReference type="NCBI Taxonomy" id="3888"/>
    <lineage>
        <taxon>Eukaryota</taxon>
        <taxon>Viridiplantae</taxon>
        <taxon>Streptophyta</taxon>
        <taxon>Embryophyta</taxon>
        <taxon>Tracheophyta</taxon>
        <taxon>Spermatophyta</taxon>
        <taxon>Magnoliopsida</taxon>
        <taxon>eudicotyledons</taxon>
        <taxon>Gunneridae</taxon>
        <taxon>Pentapetalae</taxon>
        <taxon>rosids</taxon>
        <taxon>fabids</taxon>
        <taxon>Fabales</taxon>
        <taxon>Fabaceae</taxon>
        <taxon>Papilionoideae</taxon>
        <taxon>50 kb inversion clade</taxon>
        <taxon>NPAAA clade</taxon>
        <taxon>Hologalegina</taxon>
        <taxon>IRL clade</taxon>
        <taxon>Fabeae</taxon>
        <taxon>Lathyrus</taxon>
    </lineage>
</organism>
<dbReference type="EMBL" id="JAMSHJ010000001">
    <property type="protein sequence ID" value="KAI5440646.1"/>
    <property type="molecule type" value="Genomic_DNA"/>
</dbReference>
<dbReference type="PANTHER" id="PTHR34222:SF43">
    <property type="entry name" value="RETROTRANSPOSON GAG DOMAIN-CONTAINING PROTEIN"/>
    <property type="match status" value="1"/>
</dbReference>
<dbReference type="Gramene" id="Psat01G0021300-T1">
    <property type="protein sequence ID" value="KAI5440646.1"/>
    <property type="gene ID" value="KIW84_010213"/>
</dbReference>
<proteinExistence type="predicted"/>
<name>A0A9D5BDY7_PEA</name>
<reference evidence="1 2" key="1">
    <citation type="journal article" date="2022" name="Nat. Genet.">
        <title>Improved pea reference genome and pan-genome highlight genomic features and evolutionary characteristics.</title>
        <authorList>
            <person name="Yang T."/>
            <person name="Liu R."/>
            <person name="Luo Y."/>
            <person name="Hu S."/>
            <person name="Wang D."/>
            <person name="Wang C."/>
            <person name="Pandey M.K."/>
            <person name="Ge S."/>
            <person name="Xu Q."/>
            <person name="Li N."/>
            <person name="Li G."/>
            <person name="Huang Y."/>
            <person name="Saxena R.K."/>
            <person name="Ji Y."/>
            <person name="Li M."/>
            <person name="Yan X."/>
            <person name="He Y."/>
            <person name="Liu Y."/>
            <person name="Wang X."/>
            <person name="Xiang C."/>
            <person name="Varshney R.K."/>
            <person name="Ding H."/>
            <person name="Gao S."/>
            <person name="Zong X."/>
        </authorList>
    </citation>
    <scope>NUCLEOTIDE SEQUENCE [LARGE SCALE GENOMIC DNA]</scope>
    <source>
        <strain evidence="1 2">cv. Zhongwan 6</strain>
    </source>
</reference>
<keyword evidence="2" id="KW-1185">Reference proteome</keyword>
<sequence>MVNSQRVYVFFAGLDSHLDGVRGRVLVTTPLLNVQSVYATVYAEANRQEAMLSGEPSNGSAFTVKNYPKKEICRRNHYNGDNHVMETCFKLHVYPEWHPKRKTTLNIRKQQAHLSTIVGFITKSVN</sequence>
<accession>A0A9D5BDY7</accession>